<dbReference type="Proteomes" id="UP000011713">
    <property type="component" value="Unassembled WGS sequence"/>
</dbReference>
<dbReference type="VEuPathDB" id="FungiDB:HpaG812852"/>
<reference evidence="2" key="1">
    <citation type="journal article" date="2010" name="Science">
        <title>Signatures of adaptation to obligate biotrophy in the Hyaloperonospora arabidopsidis genome.</title>
        <authorList>
            <person name="Baxter L."/>
            <person name="Tripathy S."/>
            <person name="Ishaque N."/>
            <person name="Boot N."/>
            <person name="Cabral A."/>
            <person name="Kemen E."/>
            <person name="Thines M."/>
            <person name="Ah-Fong A."/>
            <person name="Anderson R."/>
            <person name="Badejoko W."/>
            <person name="Bittner-Eddy P."/>
            <person name="Boore J.L."/>
            <person name="Chibucos M.C."/>
            <person name="Coates M."/>
            <person name="Dehal P."/>
            <person name="Delehaunty K."/>
            <person name="Dong S."/>
            <person name="Downton P."/>
            <person name="Dumas B."/>
            <person name="Fabro G."/>
            <person name="Fronick C."/>
            <person name="Fuerstenberg S.I."/>
            <person name="Fulton L."/>
            <person name="Gaulin E."/>
            <person name="Govers F."/>
            <person name="Hughes L."/>
            <person name="Humphray S."/>
            <person name="Jiang R.H."/>
            <person name="Judelson H."/>
            <person name="Kamoun S."/>
            <person name="Kyung K."/>
            <person name="Meijer H."/>
            <person name="Minx P."/>
            <person name="Morris P."/>
            <person name="Nelson J."/>
            <person name="Phuntumart V."/>
            <person name="Qutob D."/>
            <person name="Rehmany A."/>
            <person name="Rougon-Cardoso A."/>
            <person name="Ryden P."/>
            <person name="Torto-Alalibo T."/>
            <person name="Studholme D."/>
            <person name="Wang Y."/>
            <person name="Win J."/>
            <person name="Wood J."/>
            <person name="Clifton S.W."/>
            <person name="Rogers J."/>
            <person name="Van den Ackerveken G."/>
            <person name="Jones J.D."/>
            <person name="McDowell J.M."/>
            <person name="Beynon J."/>
            <person name="Tyler B.M."/>
        </authorList>
    </citation>
    <scope>NUCLEOTIDE SEQUENCE [LARGE SCALE GENOMIC DNA]</scope>
    <source>
        <strain evidence="2">Emoy2</strain>
    </source>
</reference>
<name>M4C1B4_HYAAE</name>
<dbReference type="HOGENOM" id="CLU_2854453_0_0_1"/>
<dbReference type="EMBL" id="CU694538">
    <property type="status" value="NOT_ANNOTATED_CDS"/>
    <property type="molecule type" value="Genomic_DNA"/>
</dbReference>
<dbReference type="InParanoid" id="M4C1B4"/>
<sequence length="79" mass="8664">MPGHFSTPILRPCSASSLKGCRGRGSAAGVLRSQPQFAGADGTGKRLYIVCCGHKSFRLLRLRVYCKQEKHAGRGDFRR</sequence>
<protein>
    <submittedName>
        <fullName evidence="1">Uncharacterized protein</fullName>
    </submittedName>
</protein>
<organism evidence="1 2">
    <name type="scientific">Hyaloperonospora arabidopsidis (strain Emoy2)</name>
    <name type="common">Downy mildew agent</name>
    <name type="synonym">Peronospora arabidopsidis</name>
    <dbReference type="NCBI Taxonomy" id="559515"/>
    <lineage>
        <taxon>Eukaryota</taxon>
        <taxon>Sar</taxon>
        <taxon>Stramenopiles</taxon>
        <taxon>Oomycota</taxon>
        <taxon>Peronosporomycetes</taxon>
        <taxon>Peronosporales</taxon>
        <taxon>Peronosporaceae</taxon>
        <taxon>Hyaloperonospora</taxon>
    </lineage>
</organism>
<keyword evidence="2" id="KW-1185">Reference proteome</keyword>
<reference evidence="1" key="2">
    <citation type="submission" date="2015-06" db="UniProtKB">
        <authorList>
            <consortium name="EnsemblProtists"/>
        </authorList>
    </citation>
    <scope>IDENTIFICATION</scope>
    <source>
        <strain evidence="1">Emoy2</strain>
    </source>
</reference>
<evidence type="ECO:0000313" key="2">
    <source>
        <dbReference type="Proteomes" id="UP000011713"/>
    </source>
</evidence>
<evidence type="ECO:0000313" key="1">
    <source>
        <dbReference type="EnsemblProtists" id="HpaP812852"/>
    </source>
</evidence>
<dbReference type="EnsemblProtists" id="HpaT812852">
    <property type="protein sequence ID" value="HpaP812852"/>
    <property type="gene ID" value="HpaG812852"/>
</dbReference>
<dbReference type="AlphaFoldDB" id="M4C1B4"/>
<accession>M4C1B4</accession>
<proteinExistence type="predicted"/>